<dbReference type="EMBL" id="JBJJXI010000011">
    <property type="protein sequence ID" value="KAL3407329.1"/>
    <property type="molecule type" value="Genomic_DNA"/>
</dbReference>
<dbReference type="PROSITE" id="PS50033">
    <property type="entry name" value="UBX"/>
    <property type="match status" value="1"/>
</dbReference>
<dbReference type="InterPro" id="IPR042774">
    <property type="entry name" value="UBXN6_PUB"/>
</dbReference>
<accession>A0ABD2XR92</accession>
<dbReference type="InterPro" id="IPR036339">
    <property type="entry name" value="PUB-like_dom_sf"/>
</dbReference>
<feature type="compositionally biased region" description="Low complexity" evidence="1">
    <location>
        <begin position="117"/>
        <end position="128"/>
    </location>
</feature>
<feature type="region of interest" description="Disordered" evidence="1">
    <location>
        <begin position="112"/>
        <end position="137"/>
    </location>
</feature>
<dbReference type="CDD" id="cd10460">
    <property type="entry name" value="PUB_UBXD1"/>
    <property type="match status" value="1"/>
</dbReference>
<proteinExistence type="predicted"/>
<dbReference type="InterPro" id="IPR029071">
    <property type="entry name" value="Ubiquitin-like_domsf"/>
</dbReference>
<evidence type="ECO:0000259" key="2">
    <source>
        <dbReference type="PROSITE" id="PS50033"/>
    </source>
</evidence>
<evidence type="ECO:0000256" key="1">
    <source>
        <dbReference type="SAM" id="MobiDB-lite"/>
    </source>
</evidence>
<dbReference type="Gene3D" id="3.10.20.90">
    <property type="entry name" value="Phosphatidylinositol 3-kinase Catalytic Subunit, Chain A, domain 1"/>
    <property type="match status" value="1"/>
</dbReference>
<dbReference type="SMART" id="SM00580">
    <property type="entry name" value="PUG"/>
    <property type="match status" value="1"/>
</dbReference>
<sequence length="525" mass="59528">MSSHALDSVYAWIDKFVEATTHLTCDVFDLVIGSLSTTLSDAVSDNSQSRSSSSSPSTDNTQDQAQSNLSQSFLEFADCTLNCKYITMADKIKALFTKKVKDQKFKSAGKGYKLTDSASSSASTSKTSVQVTKRDEPSREIKVAGQAALARLEGQKTNVPKMKTSHKAIVAQAKKELELEKLALEQTEKSSESNEVPALESKIDHVMAVEGVYFQCPVISEEVLDRASWIERIPIFLHEELPESEPALIASLIINSCNVDADRVTACKNTLGKYLDNIIKDPSDSKYWKIKMSNKIFKEKVEPITGSIEFLTGAGFVREVLMLNDGEEEFLVWHPEVVDIEQLKTHRETLDSTEKVELTLDRNEQVLQPHQAAQRNELPIEFYKLTVEDMKRELELRAQAAEKSSMLMTQAMREKFMKQKERKYCYSIIRIRFPDNIILQGTFDVHEKYEEVVKFVQEHLANQDFPFFLMEIGSREKLTKENFEDTLESLNLVPAVILTFFSDSLNTEAPTQYLKDETLARLQFS</sequence>
<feature type="compositionally biased region" description="Low complexity" evidence="1">
    <location>
        <begin position="43"/>
        <end position="59"/>
    </location>
</feature>
<dbReference type="PANTHER" id="PTHR23153:SF38">
    <property type="entry name" value="UBX DOMAIN-CONTAINING PROTEIN 6"/>
    <property type="match status" value="1"/>
</dbReference>
<dbReference type="Gene3D" id="1.20.58.2190">
    <property type="match status" value="1"/>
</dbReference>
<dbReference type="SUPFAM" id="SSF143503">
    <property type="entry name" value="PUG domain-like"/>
    <property type="match status" value="1"/>
</dbReference>
<dbReference type="AlphaFoldDB" id="A0ABD2XR92"/>
<evidence type="ECO:0000313" key="3">
    <source>
        <dbReference type="EMBL" id="KAL3407329.1"/>
    </source>
</evidence>
<dbReference type="Pfam" id="PF09409">
    <property type="entry name" value="PUB"/>
    <property type="match status" value="1"/>
</dbReference>
<keyword evidence="4" id="KW-1185">Reference proteome</keyword>
<dbReference type="SUPFAM" id="SSF54236">
    <property type="entry name" value="Ubiquitin-like"/>
    <property type="match status" value="1"/>
</dbReference>
<gene>
    <name evidence="3" type="ORF">TKK_000592</name>
</gene>
<organism evidence="3 4">
    <name type="scientific">Trichogramma kaykai</name>
    <dbReference type="NCBI Taxonomy" id="54128"/>
    <lineage>
        <taxon>Eukaryota</taxon>
        <taxon>Metazoa</taxon>
        <taxon>Ecdysozoa</taxon>
        <taxon>Arthropoda</taxon>
        <taxon>Hexapoda</taxon>
        <taxon>Insecta</taxon>
        <taxon>Pterygota</taxon>
        <taxon>Neoptera</taxon>
        <taxon>Endopterygota</taxon>
        <taxon>Hymenoptera</taxon>
        <taxon>Apocrita</taxon>
        <taxon>Proctotrupomorpha</taxon>
        <taxon>Chalcidoidea</taxon>
        <taxon>Trichogrammatidae</taxon>
        <taxon>Trichogramma</taxon>
    </lineage>
</organism>
<dbReference type="InterPro" id="IPR001012">
    <property type="entry name" value="UBX_dom"/>
</dbReference>
<feature type="domain" description="UBX" evidence="2">
    <location>
        <begin position="429"/>
        <end position="500"/>
    </location>
</feature>
<dbReference type="Proteomes" id="UP001627154">
    <property type="component" value="Unassembled WGS sequence"/>
</dbReference>
<comment type="caution">
    <text evidence="3">The sequence shown here is derived from an EMBL/GenBank/DDBJ whole genome shotgun (WGS) entry which is preliminary data.</text>
</comment>
<dbReference type="Pfam" id="PF00789">
    <property type="entry name" value="UBX"/>
    <property type="match status" value="1"/>
</dbReference>
<dbReference type="InterPro" id="IPR018997">
    <property type="entry name" value="PUB_domain"/>
</dbReference>
<reference evidence="3 4" key="1">
    <citation type="journal article" date="2024" name="bioRxiv">
        <title>A reference genome for Trichogramma kaykai: A tiny desert-dwelling parasitoid wasp with competing sex-ratio distorters.</title>
        <authorList>
            <person name="Culotta J."/>
            <person name="Lindsey A.R."/>
        </authorList>
    </citation>
    <scope>NUCLEOTIDE SEQUENCE [LARGE SCALE GENOMIC DNA]</scope>
    <source>
        <strain evidence="3 4">KSX58</strain>
    </source>
</reference>
<feature type="region of interest" description="Disordered" evidence="1">
    <location>
        <begin position="43"/>
        <end position="65"/>
    </location>
</feature>
<protein>
    <recommendedName>
        <fullName evidence="2">UBX domain-containing protein</fullName>
    </recommendedName>
</protein>
<dbReference type="PANTHER" id="PTHR23153">
    <property type="entry name" value="UBX-RELATED"/>
    <property type="match status" value="1"/>
</dbReference>
<evidence type="ECO:0000313" key="4">
    <source>
        <dbReference type="Proteomes" id="UP001627154"/>
    </source>
</evidence>
<name>A0ABD2XR92_9HYME</name>